<keyword evidence="7" id="KW-1185">Reference proteome</keyword>
<evidence type="ECO:0000313" key="6">
    <source>
        <dbReference type="EMBL" id="MDI3389160.1"/>
    </source>
</evidence>
<dbReference type="Pfam" id="PF00126">
    <property type="entry name" value="HTH_1"/>
    <property type="match status" value="1"/>
</dbReference>
<dbReference type="PRINTS" id="PR00039">
    <property type="entry name" value="HTHLYSR"/>
</dbReference>
<keyword evidence="4" id="KW-0804">Transcription</keyword>
<feature type="domain" description="HTH lysR-type" evidence="5">
    <location>
        <begin position="1"/>
        <end position="58"/>
    </location>
</feature>
<evidence type="ECO:0000259" key="5">
    <source>
        <dbReference type="PROSITE" id="PS50931"/>
    </source>
</evidence>
<protein>
    <submittedName>
        <fullName evidence="6">LysR substrate-binding domain-containing protein</fullName>
    </submittedName>
</protein>
<dbReference type="RefSeq" id="WP_282515618.1">
    <property type="nucleotide sequence ID" value="NZ_JASCIR010000024.1"/>
</dbReference>
<dbReference type="Gene3D" id="1.10.10.10">
    <property type="entry name" value="Winged helix-like DNA-binding domain superfamily/Winged helix DNA-binding domain"/>
    <property type="match status" value="1"/>
</dbReference>
<name>A0ABT6RXV8_9ACTN</name>
<dbReference type="Gene3D" id="3.40.190.290">
    <property type="match status" value="1"/>
</dbReference>
<dbReference type="InterPro" id="IPR005119">
    <property type="entry name" value="LysR_subst-bd"/>
</dbReference>
<evidence type="ECO:0000256" key="1">
    <source>
        <dbReference type="ARBA" id="ARBA00009437"/>
    </source>
</evidence>
<comment type="similarity">
    <text evidence="1">Belongs to the LysR transcriptional regulatory family.</text>
</comment>
<gene>
    <name evidence="6" type="ORF">QIS99_23610</name>
</gene>
<comment type="caution">
    <text evidence="6">The sequence shown here is derived from an EMBL/GenBank/DDBJ whole genome shotgun (WGS) entry which is preliminary data.</text>
</comment>
<dbReference type="PANTHER" id="PTHR30346">
    <property type="entry name" value="TRANSCRIPTIONAL DUAL REGULATOR HCAR-RELATED"/>
    <property type="match status" value="1"/>
</dbReference>
<sequence>MDLRQMEYFLAVVDHGGVNKAAAALRVAQPSLSQAVRKLENDLGVELFFRVGRGLVLAPAGEAFVGPARTILREVDAAQAAVRDIGEVRTGRIDLASLSDLSTDPLSVWVARFRVLHPDIRFRIEERDDPAEVIALVKSGACELGFLSAPVPGDDVAAEKLVDQRLVLVSPPGTEDRWPDRVPVSALSGVPLVLGERGTATRDYIEKTLRTHDVEPRIVVEVRQRGAVLPMVLAGGAVAIIPLRVALEARHRGGVLRELTPGLSMGIEAIHRRAKLTSATSQFLAFAKQSLNDWVCAIERRTAAGETLVEAAVRTADETDRKVRRAHLHISPWGDPQG</sequence>
<dbReference type="Proteomes" id="UP001224661">
    <property type="component" value="Unassembled WGS sequence"/>
</dbReference>
<dbReference type="SUPFAM" id="SSF53850">
    <property type="entry name" value="Periplasmic binding protein-like II"/>
    <property type="match status" value="1"/>
</dbReference>
<accession>A0ABT6RXV8</accession>
<keyword evidence="3" id="KW-0238">DNA-binding</keyword>
<reference evidence="6 7" key="1">
    <citation type="submission" date="2023-05" db="EMBL/GenBank/DDBJ databases">
        <title>Draft genome sequence of Streptomyces sp. B-S-A8 isolated from a cave soil in Thailand.</title>
        <authorList>
            <person name="Chamroensaksri N."/>
            <person name="Muangham S."/>
        </authorList>
    </citation>
    <scope>NUCLEOTIDE SEQUENCE [LARGE SCALE GENOMIC DNA]</scope>
    <source>
        <strain evidence="6 7">B-S-A8</strain>
    </source>
</reference>
<dbReference type="InterPro" id="IPR000847">
    <property type="entry name" value="LysR_HTH_N"/>
</dbReference>
<keyword evidence="2" id="KW-0805">Transcription regulation</keyword>
<dbReference type="Pfam" id="PF03466">
    <property type="entry name" value="LysR_substrate"/>
    <property type="match status" value="1"/>
</dbReference>
<dbReference type="CDD" id="cd05466">
    <property type="entry name" value="PBP2_LTTR_substrate"/>
    <property type="match status" value="1"/>
</dbReference>
<evidence type="ECO:0000256" key="4">
    <source>
        <dbReference type="ARBA" id="ARBA00023163"/>
    </source>
</evidence>
<dbReference type="EMBL" id="JASCIR010000024">
    <property type="protein sequence ID" value="MDI3389160.1"/>
    <property type="molecule type" value="Genomic_DNA"/>
</dbReference>
<dbReference type="PANTHER" id="PTHR30346:SF28">
    <property type="entry name" value="HTH-TYPE TRANSCRIPTIONAL REGULATOR CYNR"/>
    <property type="match status" value="1"/>
</dbReference>
<dbReference type="InterPro" id="IPR036388">
    <property type="entry name" value="WH-like_DNA-bd_sf"/>
</dbReference>
<dbReference type="PROSITE" id="PS50931">
    <property type="entry name" value="HTH_LYSR"/>
    <property type="match status" value="1"/>
</dbReference>
<organism evidence="6 7">
    <name type="scientific">Streptomyces solicavernae</name>
    <dbReference type="NCBI Taxonomy" id="3043614"/>
    <lineage>
        <taxon>Bacteria</taxon>
        <taxon>Bacillati</taxon>
        <taxon>Actinomycetota</taxon>
        <taxon>Actinomycetes</taxon>
        <taxon>Kitasatosporales</taxon>
        <taxon>Streptomycetaceae</taxon>
        <taxon>Streptomyces</taxon>
    </lineage>
</organism>
<dbReference type="InterPro" id="IPR036390">
    <property type="entry name" value="WH_DNA-bd_sf"/>
</dbReference>
<proteinExistence type="inferred from homology"/>
<evidence type="ECO:0000256" key="3">
    <source>
        <dbReference type="ARBA" id="ARBA00023125"/>
    </source>
</evidence>
<evidence type="ECO:0000313" key="7">
    <source>
        <dbReference type="Proteomes" id="UP001224661"/>
    </source>
</evidence>
<evidence type="ECO:0000256" key="2">
    <source>
        <dbReference type="ARBA" id="ARBA00023015"/>
    </source>
</evidence>
<dbReference type="SUPFAM" id="SSF46785">
    <property type="entry name" value="Winged helix' DNA-binding domain"/>
    <property type="match status" value="1"/>
</dbReference>